<evidence type="ECO:0000256" key="1">
    <source>
        <dbReference type="ARBA" id="ARBA00022723"/>
    </source>
</evidence>
<dbReference type="InterPro" id="IPR032305">
    <property type="entry name" value="GTP-bd_M"/>
</dbReference>
<dbReference type="Pfam" id="PF13167">
    <property type="entry name" value="GTP-bdg_N"/>
    <property type="match status" value="1"/>
</dbReference>
<dbReference type="InterPro" id="IPR042108">
    <property type="entry name" value="GTPase_HflX_N_sf"/>
</dbReference>
<keyword evidence="3" id="KW-0460">Magnesium</keyword>
<dbReference type="Pfam" id="PF01926">
    <property type="entry name" value="MMR_HSR1"/>
    <property type="match status" value="1"/>
</dbReference>
<dbReference type="PROSITE" id="PS51705">
    <property type="entry name" value="G_HFLX"/>
    <property type="match status" value="1"/>
</dbReference>
<evidence type="ECO:0000313" key="9">
    <source>
        <dbReference type="Proteomes" id="UP001375382"/>
    </source>
</evidence>
<feature type="coiled-coil region" evidence="6">
    <location>
        <begin position="157"/>
        <end position="191"/>
    </location>
</feature>
<dbReference type="NCBIfam" id="TIGR03156">
    <property type="entry name" value="GTP_HflX"/>
    <property type="match status" value="1"/>
</dbReference>
<evidence type="ECO:0000256" key="2">
    <source>
        <dbReference type="ARBA" id="ARBA00022741"/>
    </source>
</evidence>
<dbReference type="InterPro" id="IPR030394">
    <property type="entry name" value="G_HFLX_dom"/>
</dbReference>
<dbReference type="GO" id="GO:0016787">
    <property type="term" value="F:hydrolase activity"/>
    <property type="evidence" value="ECO:0007669"/>
    <property type="project" value="UniProtKB-KW"/>
</dbReference>
<feature type="domain" description="Hflx-type G" evidence="7">
    <location>
        <begin position="198"/>
        <end position="364"/>
    </location>
</feature>
<reference evidence="8 9" key="1">
    <citation type="journal article" date="2023" name="Ecotoxicol. Environ. Saf.">
        <title>Mercury remediation potential of mercury-resistant strain Rheinheimera metallidurans sp. nov. isolated from a municipal waste dumping site.</title>
        <authorList>
            <person name="Yadav V."/>
            <person name="Manjhi A."/>
            <person name="Vadakedath N."/>
        </authorList>
    </citation>
    <scope>NUCLEOTIDE SEQUENCE [LARGE SCALE GENOMIC DNA]</scope>
    <source>
        <strain evidence="8 9">E-49</strain>
    </source>
</reference>
<dbReference type="InterPro" id="IPR035647">
    <property type="entry name" value="EFG_III/V"/>
</dbReference>
<evidence type="ECO:0000256" key="3">
    <source>
        <dbReference type="ARBA" id="ARBA00022842"/>
    </source>
</evidence>
<name>A0ABU8C4R5_9GAMM</name>
<dbReference type="CDD" id="cd01878">
    <property type="entry name" value="HflX"/>
    <property type="match status" value="1"/>
</dbReference>
<keyword evidence="1" id="KW-0479">Metal-binding</keyword>
<dbReference type="Gene3D" id="3.40.50.300">
    <property type="entry name" value="P-loop containing nucleotide triphosphate hydrolases"/>
    <property type="match status" value="1"/>
</dbReference>
<dbReference type="Gene3D" id="3.40.50.11060">
    <property type="entry name" value="GTPase HflX, N-terminal domain"/>
    <property type="match status" value="1"/>
</dbReference>
<comment type="subcellular location">
    <subcellularLocation>
        <location evidence="5">Cytoplasm</location>
    </subcellularLocation>
    <text evidence="5">May associate with membranes.</text>
</comment>
<dbReference type="NCBIfam" id="NF008280">
    <property type="entry name" value="PRK11058.1"/>
    <property type="match status" value="1"/>
</dbReference>
<evidence type="ECO:0000256" key="4">
    <source>
        <dbReference type="ARBA" id="ARBA00023134"/>
    </source>
</evidence>
<proteinExistence type="inferred from homology"/>
<keyword evidence="2 5" id="KW-0547">Nucleotide-binding</keyword>
<dbReference type="InterPro" id="IPR027417">
    <property type="entry name" value="P-loop_NTPase"/>
</dbReference>
<comment type="function">
    <text evidence="5">GTPase that associates with the 50S ribosomal subunit and may have a role during protein synthesis or ribosome biogenesis.</text>
</comment>
<protein>
    <recommendedName>
        <fullName evidence="5">GTPase HflX</fullName>
    </recommendedName>
    <alternativeName>
        <fullName evidence="5">GTP-binding protein HflX</fullName>
    </alternativeName>
</protein>
<gene>
    <name evidence="5 8" type="primary">hflX</name>
    <name evidence="8" type="ORF">MN202_06595</name>
</gene>
<dbReference type="SUPFAM" id="SSF52540">
    <property type="entry name" value="P-loop containing nucleoside triphosphate hydrolases"/>
    <property type="match status" value="1"/>
</dbReference>
<organism evidence="8 9">
    <name type="scientific">Rheinheimera muenzenbergensis</name>
    <dbReference type="NCBI Taxonomy" id="1193628"/>
    <lineage>
        <taxon>Bacteria</taxon>
        <taxon>Pseudomonadati</taxon>
        <taxon>Pseudomonadota</taxon>
        <taxon>Gammaproteobacteria</taxon>
        <taxon>Chromatiales</taxon>
        <taxon>Chromatiaceae</taxon>
        <taxon>Rheinheimera</taxon>
    </lineage>
</organism>
<accession>A0ABU8C4R5</accession>
<dbReference type="RefSeq" id="WP_335735305.1">
    <property type="nucleotide sequence ID" value="NZ_JALAAR010000004.1"/>
</dbReference>
<dbReference type="EMBL" id="JALAAR010000004">
    <property type="protein sequence ID" value="MEH8016891.1"/>
    <property type="molecule type" value="Genomic_DNA"/>
</dbReference>
<keyword evidence="4 5" id="KW-0342">GTP-binding</keyword>
<evidence type="ECO:0000313" key="8">
    <source>
        <dbReference type="EMBL" id="MEH8016891.1"/>
    </source>
</evidence>
<dbReference type="PANTHER" id="PTHR10229">
    <property type="entry name" value="GTP-BINDING PROTEIN HFLX"/>
    <property type="match status" value="1"/>
</dbReference>
<dbReference type="Gene3D" id="6.10.250.2860">
    <property type="match status" value="1"/>
</dbReference>
<dbReference type="SUPFAM" id="SSF54980">
    <property type="entry name" value="EF-G C-terminal domain-like"/>
    <property type="match status" value="1"/>
</dbReference>
<dbReference type="PIRSF" id="PIRSF006809">
    <property type="entry name" value="GTP-binding_hflX_prd"/>
    <property type="match status" value="1"/>
</dbReference>
<comment type="caution">
    <text evidence="8">The sequence shown here is derived from an EMBL/GenBank/DDBJ whole genome shotgun (WGS) entry which is preliminary data.</text>
</comment>
<evidence type="ECO:0000259" key="7">
    <source>
        <dbReference type="PROSITE" id="PS51705"/>
    </source>
</evidence>
<evidence type="ECO:0000256" key="6">
    <source>
        <dbReference type="SAM" id="Coils"/>
    </source>
</evidence>
<dbReference type="InterPro" id="IPR025121">
    <property type="entry name" value="GTPase_HflX_N"/>
</dbReference>
<dbReference type="Proteomes" id="UP001375382">
    <property type="component" value="Unassembled WGS sequence"/>
</dbReference>
<dbReference type="InterPro" id="IPR016496">
    <property type="entry name" value="GTPase_HflX"/>
</dbReference>
<evidence type="ECO:0000256" key="5">
    <source>
        <dbReference type="HAMAP-Rule" id="MF_00900"/>
    </source>
</evidence>
<dbReference type="Pfam" id="PF16360">
    <property type="entry name" value="GTP-bdg_M"/>
    <property type="match status" value="1"/>
</dbReference>
<dbReference type="HAMAP" id="MF_00900">
    <property type="entry name" value="GTPase_HflX"/>
    <property type="match status" value="1"/>
</dbReference>
<comment type="subunit">
    <text evidence="5">Monomer. Associates with the 50S ribosomal subunit.</text>
</comment>
<keyword evidence="9" id="KW-1185">Reference proteome</keyword>
<keyword evidence="8" id="KW-0378">Hydrolase</keyword>
<keyword evidence="5" id="KW-0963">Cytoplasm</keyword>
<sequence>MSDTSAFVEQAILVHVNFSQHHNSEDLGELRLLVSSAGVNAVQEVTTNRSAPDAKFFVGSGKAQDIADLVEQTGATLVIFNHALSPAQTRNLERLCLARVIDRTTLILDIFAQRARTFEGKLQVELAQLQHLASRLVRGWDSLDRQKGGIGLRGPGETQLETDRRLLRERVKALQNRLAKLEKQRDQGRRARLRAEVPVVSVVGYTNAGKSTLFNRITRADVYAADQLFATLDPTLRKLPLKGVGDIVLADTVGFIRHLPHDLVAAFKSTLQETRDADLQLHVVDISDARRDDNMQQVAAVLQEIDADAIPQLLVYNKIDLLGQAARIEYNEFNLPVAVYLSAFTGEGIALLQQAITQLLSERYIDVELNLPPQQAMWRARFHQQHCIAGEQFDADGYCQLKLRLSESFWQRCLKQSNGVLENCVVSAPVI</sequence>
<dbReference type="PANTHER" id="PTHR10229:SF0">
    <property type="entry name" value="GTP-BINDING PROTEIN 6-RELATED"/>
    <property type="match status" value="1"/>
</dbReference>
<dbReference type="InterPro" id="IPR006073">
    <property type="entry name" value="GTP-bd"/>
</dbReference>
<comment type="similarity">
    <text evidence="5">Belongs to the TRAFAC class OBG-HflX-like GTPase superfamily. HflX GTPase family.</text>
</comment>
<dbReference type="PRINTS" id="PR00326">
    <property type="entry name" value="GTP1OBG"/>
</dbReference>
<keyword evidence="6" id="KW-0175">Coiled coil</keyword>